<dbReference type="OrthoDB" id="2593732at2759"/>
<organism evidence="8 9">
    <name type="scientific">Aspergillus coremiiformis</name>
    <dbReference type="NCBI Taxonomy" id="138285"/>
    <lineage>
        <taxon>Eukaryota</taxon>
        <taxon>Fungi</taxon>
        <taxon>Dikarya</taxon>
        <taxon>Ascomycota</taxon>
        <taxon>Pezizomycotina</taxon>
        <taxon>Eurotiomycetes</taxon>
        <taxon>Eurotiomycetidae</taxon>
        <taxon>Eurotiales</taxon>
        <taxon>Aspergillaceae</taxon>
        <taxon>Aspergillus</taxon>
        <taxon>Aspergillus subgen. Circumdati</taxon>
    </lineage>
</organism>
<evidence type="ECO:0000256" key="2">
    <source>
        <dbReference type="ARBA" id="ARBA00022833"/>
    </source>
</evidence>
<keyword evidence="1" id="KW-0479">Metal-binding</keyword>
<gene>
    <name evidence="8" type="ORF">BDV28DRAFT_140123</name>
</gene>
<dbReference type="PROSITE" id="PS00463">
    <property type="entry name" value="ZN2_CY6_FUNGAL_1"/>
    <property type="match status" value="1"/>
</dbReference>
<protein>
    <recommendedName>
        <fullName evidence="7">Zn(2)-C6 fungal-type domain-containing protein</fullName>
    </recommendedName>
</protein>
<keyword evidence="9" id="KW-1185">Reference proteome</keyword>
<feature type="domain" description="Zn(2)-C6 fungal-type" evidence="7">
    <location>
        <begin position="20"/>
        <end position="48"/>
    </location>
</feature>
<accession>A0A5N6YWZ6</accession>
<dbReference type="SMART" id="SM00066">
    <property type="entry name" value="GAL4"/>
    <property type="match status" value="1"/>
</dbReference>
<dbReference type="InterPro" id="IPR036864">
    <property type="entry name" value="Zn2-C6_fun-type_DNA-bd_sf"/>
</dbReference>
<keyword evidence="4" id="KW-0238">DNA-binding</keyword>
<sequence>MTPKSSIKQTRRRHTAVRTGCYTCKIRRVKCDEVRPACARCTSTGRKCDGYPSELEKVRKLGEQGVLQTHFNCQPFTNTDERMSFEYFRRHTISQLFGYFDTSSFWGQMILQICYEEPVVRYAAISLSDLHRSFADSVNHSTQWTNQRQRSALVHYACAISHMKALLQCRIRSMDAFVVACILLSSIEIFQGRYEAADVHLRGAFRVSGMAEGTDRRVYPWNGSDTLSMPHHPMRGVLMRLLFQCDLFTNGSSAPRAYSTLEQCFTAATPDQLTSVSQARDSLFSQIDMFFQMINRIAVTEVTTTPEVTPTEVGDRRKTIMTRVQSENMLRQMQSEGVFRLERWDRAYQMFLSQCARGFSSSERQAAMEVELYRDALRILLRTEPSKGELACDELEHEFHLLLSKLQSVVDGATPTGPTADAQPVFTLEMGIVPLLYFIAKDCRNYATRHAALAMLATSRRREGTWDGTAVYRVAQRCVAIEEAGRLKGEMTARGIPQHHRVLGVEVQIDLLHRKAMLVLHRLGRSQQEEIQW</sequence>
<dbReference type="Gene3D" id="4.10.240.10">
    <property type="entry name" value="Zn(2)-C6 fungal-type DNA-binding domain"/>
    <property type="match status" value="1"/>
</dbReference>
<name>A0A5N6YWZ6_9EURO</name>
<dbReference type="GO" id="GO:0000981">
    <property type="term" value="F:DNA-binding transcription factor activity, RNA polymerase II-specific"/>
    <property type="evidence" value="ECO:0007669"/>
    <property type="project" value="InterPro"/>
</dbReference>
<dbReference type="InterPro" id="IPR052360">
    <property type="entry name" value="Transcr_Regulatory_Proteins"/>
</dbReference>
<evidence type="ECO:0000256" key="3">
    <source>
        <dbReference type="ARBA" id="ARBA00023015"/>
    </source>
</evidence>
<dbReference type="PANTHER" id="PTHR36206">
    <property type="entry name" value="ASPERCRYPTIN BIOSYNTHESIS CLUSTER-SPECIFIC TRANSCRIPTION REGULATOR ATNN-RELATED"/>
    <property type="match status" value="1"/>
</dbReference>
<dbReference type="AlphaFoldDB" id="A0A5N6YWZ6"/>
<dbReference type="GO" id="GO:0003677">
    <property type="term" value="F:DNA binding"/>
    <property type="evidence" value="ECO:0007669"/>
    <property type="project" value="UniProtKB-KW"/>
</dbReference>
<keyword evidence="2" id="KW-0862">Zinc</keyword>
<dbReference type="InterPro" id="IPR001138">
    <property type="entry name" value="Zn2Cys6_DnaBD"/>
</dbReference>
<dbReference type="CDD" id="cd00067">
    <property type="entry name" value="GAL4"/>
    <property type="match status" value="1"/>
</dbReference>
<keyword evidence="6" id="KW-0539">Nucleus</keyword>
<evidence type="ECO:0000313" key="8">
    <source>
        <dbReference type="EMBL" id="KAE8349945.1"/>
    </source>
</evidence>
<evidence type="ECO:0000259" key="7">
    <source>
        <dbReference type="PROSITE" id="PS50048"/>
    </source>
</evidence>
<dbReference type="Pfam" id="PF11951">
    <property type="entry name" value="Fungal_trans_2"/>
    <property type="match status" value="1"/>
</dbReference>
<dbReference type="GO" id="GO:0008270">
    <property type="term" value="F:zinc ion binding"/>
    <property type="evidence" value="ECO:0007669"/>
    <property type="project" value="InterPro"/>
</dbReference>
<dbReference type="Proteomes" id="UP000327118">
    <property type="component" value="Unassembled WGS sequence"/>
</dbReference>
<reference evidence="9" key="1">
    <citation type="submission" date="2019-04" db="EMBL/GenBank/DDBJ databases">
        <title>Friends and foes A comparative genomics studyof 23 Aspergillus species from section Flavi.</title>
        <authorList>
            <consortium name="DOE Joint Genome Institute"/>
            <person name="Kjaerbolling I."/>
            <person name="Vesth T."/>
            <person name="Frisvad J.C."/>
            <person name="Nybo J.L."/>
            <person name="Theobald S."/>
            <person name="Kildgaard S."/>
            <person name="Isbrandt T."/>
            <person name="Kuo A."/>
            <person name="Sato A."/>
            <person name="Lyhne E.K."/>
            <person name="Kogle M.E."/>
            <person name="Wiebenga A."/>
            <person name="Kun R.S."/>
            <person name="Lubbers R.J."/>
            <person name="Makela M.R."/>
            <person name="Barry K."/>
            <person name="Chovatia M."/>
            <person name="Clum A."/>
            <person name="Daum C."/>
            <person name="Haridas S."/>
            <person name="He G."/>
            <person name="LaButti K."/>
            <person name="Lipzen A."/>
            <person name="Mondo S."/>
            <person name="Riley R."/>
            <person name="Salamov A."/>
            <person name="Simmons B.A."/>
            <person name="Magnuson J.K."/>
            <person name="Henrissat B."/>
            <person name="Mortensen U.H."/>
            <person name="Larsen T.O."/>
            <person name="Devries R.P."/>
            <person name="Grigoriev I.V."/>
            <person name="Machida M."/>
            <person name="Baker S.E."/>
            <person name="Andersen M.R."/>
        </authorList>
    </citation>
    <scope>NUCLEOTIDE SEQUENCE [LARGE SCALE GENOMIC DNA]</scope>
    <source>
        <strain evidence="9">CBS 553.77</strain>
    </source>
</reference>
<keyword evidence="5" id="KW-0804">Transcription</keyword>
<proteinExistence type="predicted"/>
<dbReference type="PROSITE" id="PS50048">
    <property type="entry name" value="ZN2_CY6_FUNGAL_2"/>
    <property type="match status" value="1"/>
</dbReference>
<dbReference type="PANTHER" id="PTHR36206:SF12">
    <property type="entry name" value="ASPERCRYPTIN BIOSYNTHESIS CLUSTER-SPECIFIC TRANSCRIPTION REGULATOR ATNN-RELATED"/>
    <property type="match status" value="1"/>
</dbReference>
<dbReference type="Pfam" id="PF00172">
    <property type="entry name" value="Zn_clus"/>
    <property type="match status" value="1"/>
</dbReference>
<dbReference type="SUPFAM" id="SSF57701">
    <property type="entry name" value="Zn2/Cys6 DNA-binding domain"/>
    <property type="match status" value="1"/>
</dbReference>
<evidence type="ECO:0000256" key="6">
    <source>
        <dbReference type="ARBA" id="ARBA00023242"/>
    </source>
</evidence>
<keyword evidence="3" id="KW-0805">Transcription regulation</keyword>
<dbReference type="InterPro" id="IPR021858">
    <property type="entry name" value="Fun_TF"/>
</dbReference>
<evidence type="ECO:0000256" key="5">
    <source>
        <dbReference type="ARBA" id="ARBA00023163"/>
    </source>
</evidence>
<dbReference type="EMBL" id="ML739260">
    <property type="protein sequence ID" value="KAE8349945.1"/>
    <property type="molecule type" value="Genomic_DNA"/>
</dbReference>
<evidence type="ECO:0000313" key="9">
    <source>
        <dbReference type="Proteomes" id="UP000327118"/>
    </source>
</evidence>
<dbReference type="GO" id="GO:0009893">
    <property type="term" value="P:positive regulation of metabolic process"/>
    <property type="evidence" value="ECO:0007669"/>
    <property type="project" value="UniProtKB-ARBA"/>
</dbReference>
<evidence type="ECO:0000256" key="1">
    <source>
        <dbReference type="ARBA" id="ARBA00022723"/>
    </source>
</evidence>
<evidence type="ECO:0000256" key="4">
    <source>
        <dbReference type="ARBA" id="ARBA00023125"/>
    </source>
</evidence>